<name>A0A0M4FXW1_9BACI</name>
<dbReference type="Proteomes" id="UP000067625">
    <property type="component" value="Chromosome"/>
</dbReference>
<dbReference type="OrthoDB" id="5405951at2"/>
<evidence type="ECO:0000259" key="2">
    <source>
        <dbReference type="Pfam" id="PF11127"/>
    </source>
</evidence>
<proteinExistence type="predicted"/>
<dbReference type="RefSeq" id="WP_053605754.1">
    <property type="nucleotide sequence ID" value="NZ_CP012600.1"/>
</dbReference>
<dbReference type="STRING" id="1441095.AM592_21980"/>
<gene>
    <name evidence="3" type="ORF">AM592_21980</name>
</gene>
<accession>A0A0M4FXW1</accession>
<organism evidence="3 4">
    <name type="scientific">Bacillus gobiensis</name>
    <dbReference type="NCBI Taxonomy" id="1441095"/>
    <lineage>
        <taxon>Bacteria</taxon>
        <taxon>Bacillati</taxon>
        <taxon>Bacillota</taxon>
        <taxon>Bacilli</taxon>
        <taxon>Bacillales</taxon>
        <taxon>Bacillaceae</taxon>
        <taxon>Bacillus</taxon>
    </lineage>
</organism>
<keyword evidence="1" id="KW-0812">Transmembrane</keyword>
<evidence type="ECO:0000313" key="3">
    <source>
        <dbReference type="EMBL" id="ALC83880.1"/>
    </source>
</evidence>
<dbReference type="EMBL" id="CP012600">
    <property type="protein sequence ID" value="ALC83880.1"/>
    <property type="molecule type" value="Genomic_DNA"/>
</dbReference>
<sequence>MKPNINLINALFRIACGLTLLTIAGANFSKKPWCKGYVMYMFIGALKAASGMLQFCPVTYVCQMTANEGSNDNDKESESATFNPS</sequence>
<evidence type="ECO:0000313" key="4">
    <source>
        <dbReference type="Proteomes" id="UP000067625"/>
    </source>
</evidence>
<feature type="transmembrane region" description="Helical" evidence="1">
    <location>
        <begin position="6"/>
        <end position="25"/>
    </location>
</feature>
<protein>
    <recommendedName>
        <fullName evidence="2">Inner membrane protein YgaP-like transmembrane domain-containing protein</fullName>
    </recommendedName>
</protein>
<reference evidence="4" key="1">
    <citation type="submission" date="2015-08" db="EMBL/GenBank/DDBJ databases">
        <title>Genome sequencing project for genomic taxonomy and phylogenomics of Bacillus-like bacteria.</title>
        <authorList>
            <person name="Liu B."/>
            <person name="Wang J."/>
            <person name="Zhu Y."/>
            <person name="Liu G."/>
            <person name="Chen Q."/>
            <person name="Chen Z."/>
            <person name="Lan J."/>
            <person name="Che J."/>
            <person name="Ge C."/>
            <person name="Shi H."/>
            <person name="Pan Z."/>
            <person name="Liu X."/>
        </authorList>
    </citation>
    <scope>NUCLEOTIDE SEQUENCE [LARGE SCALE GENOMIC DNA]</scope>
    <source>
        <strain evidence="4">FJAT-4402</strain>
    </source>
</reference>
<keyword evidence="1" id="KW-0472">Membrane</keyword>
<dbReference type="InterPro" id="IPR021309">
    <property type="entry name" value="YgaP-like_TM"/>
</dbReference>
<dbReference type="Pfam" id="PF11127">
    <property type="entry name" value="YgaP-like_TM"/>
    <property type="match status" value="1"/>
</dbReference>
<feature type="transmembrane region" description="Helical" evidence="1">
    <location>
        <begin position="37"/>
        <end position="55"/>
    </location>
</feature>
<keyword evidence="1" id="KW-1133">Transmembrane helix</keyword>
<evidence type="ECO:0000256" key="1">
    <source>
        <dbReference type="SAM" id="Phobius"/>
    </source>
</evidence>
<feature type="domain" description="Inner membrane protein YgaP-like transmembrane" evidence="2">
    <location>
        <begin position="1"/>
        <end position="61"/>
    </location>
</feature>
<dbReference type="PATRIC" id="fig|1441095.3.peg.4850"/>
<keyword evidence="4" id="KW-1185">Reference proteome</keyword>
<dbReference type="AlphaFoldDB" id="A0A0M4FXW1"/>
<reference evidence="3 4" key="2">
    <citation type="journal article" date="2016" name="Int. J. Syst. Evol. Microbiol.">
        <title>Bacillus gobiensis sp. nov., isolated from a soil sample.</title>
        <authorList>
            <person name="Liu B."/>
            <person name="Liu G.H."/>
            <person name="Cetin S."/>
            <person name="Schumann P."/>
            <person name="Pan Z.Z."/>
            <person name="Chen Q.Q."/>
        </authorList>
    </citation>
    <scope>NUCLEOTIDE SEQUENCE [LARGE SCALE GENOMIC DNA]</scope>
    <source>
        <strain evidence="3 4">FJAT-4402</strain>
    </source>
</reference>